<comment type="caution">
    <text evidence="1">The sequence shown here is derived from an EMBL/GenBank/DDBJ whole genome shotgun (WGS) entry which is preliminary data.</text>
</comment>
<sequence>MKLLQLCDDISLYVCMNVPGVSKENEHPWYKEGFETIIQDQKINAHWVSANEIKIDPYLFDSEFTVTMKSKYVEKDAIGRIGIHAAYKETECSELKVMLKR</sequence>
<organism evidence="1 2">
    <name type="scientific">Paenibacillus arenosi</name>
    <dbReference type="NCBI Taxonomy" id="2774142"/>
    <lineage>
        <taxon>Bacteria</taxon>
        <taxon>Bacillati</taxon>
        <taxon>Bacillota</taxon>
        <taxon>Bacilli</taxon>
        <taxon>Bacillales</taxon>
        <taxon>Paenibacillaceae</taxon>
        <taxon>Paenibacillus</taxon>
    </lineage>
</organism>
<protein>
    <submittedName>
        <fullName evidence="1">DUF3891 family protein</fullName>
    </submittedName>
</protein>
<dbReference type="Pfam" id="PF13030">
    <property type="entry name" value="DUF3891"/>
    <property type="match status" value="1"/>
</dbReference>
<evidence type="ECO:0000313" key="1">
    <source>
        <dbReference type="EMBL" id="MBD8498972.1"/>
    </source>
</evidence>
<evidence type="ECO:0000313" key="2">
    <source>
        <dbReference type="Proteomes" id="UP000634529"/>
    </source>
</evidence>
<gene>
    <name evidence="1" type="ORF">IFO66_11720</name>
</gene>
<reference evidence="1 2" key="1">
    <citation type="submission" date="2020-09" db="EMBL/GenBank/DDBJ databases">
        <title>Paenibacillus sp. CAU 1523 isolated from sand of Haeundae Beach.</title>
        <authorList>
            <person name="Kim W."/>
        </authorList>
    </citation>
    <scope>NUCLEOTIDE SEQUENCE [LARGE SCALE GENOMIC DNA]</scope>
    <source>
        <strain evidence="1 2">CAU 1523</strain>
    </source>
</reference>
<accession>A0ABR9AY84</accession>
<dbReference type="InterPro" id="IPR024992">
    <property type="entry name" value="DUF3891"/>
</dbReference>
<dbReference type="Proteomes" id="UP000634529">
    <property type="component" value="Unassembled WGS sequence"/>
</dbReference>
<proteinExistence type="predicted"/>
<name>A0ABR9AY84_9BACL</name>
<keyword evidence="2" id="KW-1185">Reference proteome</keyword>
<dbReference type="EMBL" id="JACYTN010000007">
    <property type="protein sequence ID" value="MBD8498972.1"/>
    <property type="molecule type" value="Genomic_DNA"/>
</dbReference>